<organism evidence="1 2">
    <name type="scientific">Ascaris lumbricoides</name>
    <name type="common">Giant roundworm</name>
    <dbReference type="NCBI Taxonomy" id="6252"/>
    <lineage>
        <taxon>Eukaryota</taxon>
        <taxon>Metazoa</taxon>
        <taxon>Ecdysozoa</taxon>
        <taxon>Nematoda</taxon>
        <taxon>Chromadorea</taxon>
        <taxon>Rhabditida</taxon>
        <taxon>Spirurina</taxon>
        <taxon>Ascaridomorpha</taxon>
        <taxon>Ascaridoidea</taxon>
        <taxon>Ascarididae</taxon>
        <taxon>Ascaris</taxon>
    </lineage>
</organism>
<accession>A0A0M3IQV2</accession>
<sequence>MFMVSPANAVPIYSSYTAIAPSSSSCDIDRMLDDMSIGEDLAASSESDKSFGGLSRSIRMKRSVSSLKGSNGQGCDIDLKTQCVVEARQIEIDFASITSKSFMVRISAPNNEMSNLLEFSTYGTTDYFCPKMDGCGHGMWTFEVLQQDGSRLVTVASQTMYLDGVGSLFFTVGDDFEPRLSSREFLRLPSASRCCGRQRLLDQSL</sequence>
<evidence type="ECO:0000313" key="2">
    <source>
        <dbReference type="WBParaSite" id="ALUE_0002113001-mRNA-1"/>
    </source>
</evidence>
<keyword evidence="1" id="KW-1185">Reference proteome</keyword>
<name>A0A0M3IQV2_ASCLU</name>
<evidence type="ECO:0000313" key="1">
    <source>
        <dbReference type="Proteomes" id="UP000036681"/>
    </source>
</evidence>
<reference evidence="2" key="1">
    <citation type="submission" date="2017-02" db="UniProtKB">
        <authorList>
            <consortium name="WormBaseParasite"/>
        </authorList>
    </citation>
    <scope>IDENTIFICATION</scope>
</reference>
<dbReference type="WBParaSite" id="ALUE_0002113001-mRNA-1">
    <property type="protein sequence ID" value="ALUE_0002113001-mRNA-1"/>
    <property type="gene ID" value="ALUE_0002113001"/>
</dbReference>
<proteinExistence type="predicted"/>
<dbReference type="AlphaFoldDB" id="A0A0M3IQV2"/>
<dbReference type="Proteomes" id="UP000036681">
    <property type="component" value="Unplaced"/>
</dbReference>
<protein>
    <submittedName>
        <fullName evidence="2">CUB domain-containing protein</fullName>
    </submittedName>
</protein>